<accession>A0A8I2C480</accession>
<proteinExistence type="predicted"/>
<protein>
    <recommendedName>
        <fullName evidence="3">DUF2285 domain-containing protein</fullName>
    </recommendedName>
</protein>
<evidence type="ECO:0000313" key="2">
    <source>
        <dbReference type="Proteomes" id="UP000673383"/>
    </source>
</evidence>
<evidence type="ECO:0000313" key="1">
    <source>
        <dbReference type="EMBL" id="MBP1293633.1"/>
    </source>
</evidence>
<reference evidence="1" key="1">
    <citation type="submission" date="2021-02" db="EMBL/GenBank/DDBJ databases">
        <title>Genomic Encyclopedia of Type Strains, Phase IV (KMG-V): Genome sequencing to study the core and pangenomes of soil and plant-associated prokaryotes.</title>
        <authorList>
            <person name="Whitman W."/>
        </authorList>
    </citation>
    <scope>NUCLEOTIDE SEQUENCE</scope>
    <source>
        <strain evidence="1">USDA 406</strain>
    </source>
</reference>
<dbReference type="Proteomes" id="UP000673383">
    <property type="component" value="Unassembled WGS sequence"/>
</dbReference>
<comment type="caution">
    <text evidence="1">The sequence shown here is derived from an EMBL/GenBank/DDBJ whole genome shotgun (WGS) entry which is preliminary data.</text>
</comment>
<dbReference type="AlphaFoldDB" id="A0A8I2C480"/>
<dbReference type="EMBL" id="JAFICZ010000001">
    <property type="protein sequence ID" value="MBP1293633.1"/>
    <property type="molecule type" value="Genomic_DNA"/>
</dbReference>
<dbReference type="RefSeq" id="WP_028342883.1">
    <property type="nucleotide sequence ID" value="NZ_CP126003.1"/>
</dbReference>
<evidence type="ECO:0008006" key="3">
    <source>
        <dbReference type="Google" id="ProtNLM"/>
    </source>
</evidence>
<organism evidence="1 2">
    <name type="scientific">Bradyrhizobium elkanii</name>
    <dbReference type="NCBI Taxonomy" id="29448"/>
    <lineage>
        <taxon>Bacteria</taxon>
        <taxon>Pseudomonadati</taxon>
        <taxon>Pseudomonadota</taxon>
        <taxon>Alphaproteobacteria</taxon>
        <taxon>Hyphomicrobiales</taxon>
        <taxon>Nitrobacteraceae</taxon>
        <taxon>Bradyrhizobium</taxon>
    </lineage>
</organism>
<gene>
    <name evidence="1" type="ORF">JOH49_003386</name>
</gene>
<sequence length="61" mass="7000">MLDTDAEGSDSREVADIVLRIEPGRDLDRARKVYETHLSRAKWLSNHGYEPLLKYGWPASN</sequence>
<name>A0A8I2C480_BRAEL</name>